<dbReference type="SUPFAM" id="SSF54373">
    <property type="entry name" value="FAD-linked reductases, C-terminal domain"/>
    <property type="match status" value="1"/>
</dbReference>
<dbReference type="EMBL" id="BAABFR010000049">
    <property type="protein sequence ID" value="GAA4396498.1"/>
    <property type="molecule type" value="Genomic_DNA"/>
</dbReference>
<evidence type="ECO:0000259" key="5">
    <source>
        <dbReference type="PROSITE" id="PS00624"/>
    </source>
</evidence>
<protein>
    <submittedName>
        <fullName evidence="6">GMC family oxidoreductase</fullName>
    </submittedName>
</protein>
<dbReference type="InterPro" id="IPR036188">
    <property type="entry name" value="FAD/NAD-bd_sf"/>
</dbReference>
<dbReference type="PROSITE" id="PS00624">
    <property type="entry name" value="GMC_OXRED_2"/>
    <property type="match status" value="1"/>
</dbReference>
<evidence type="ECO:0000313" key="7">
    <source>
        <dbReference type="Proteomes" id="UP001500635"/>
    </source>
</evidence>
<accession>A0ABP8JUV5</accession>
<comment type="caution">
    <text evidence="6">The sequence shown here is derived from an EMBL/GenBank/DDBJ whole genome shotgun (WGS) entry which is preliminary data.</text>
</comment>
<evidence type="ECO:0000256" key="2">
    <source>
        <dbReference type="ARBA" id="ARBA00010790"/>
    </source>
</evidence>
<dbReference type="SUPFAM" id="SSF51905">
    <property type="entry name" value="FAD/NAD(P)-binding domain"/>
    <property type="match status" value="1"/>
</dbReference>
<evidence type="ECO:0000256" key="1">
    <source>
        <dbReference type="ARBA" id="ARBA00001974"/>
    </source>
</evidence>
<dbReference type="PANTHER" id="PTHR11552">
    <property type="entry name" value="GLUCOSE-METHANOL-CHOLINE GMC OXIDOREDUCTASE"/>
    <property type="match status" value="1"/>
</dbReference>
<dbReference type="RefSeq" id="WP_344997539.1">
    <property type="nucleotide sequence ID" value="NZ_BAABFR010000049.1"/>
</dbReference>
<dbReference type="Gene3D" id="3.30.410.40">
    <property type="match status" value="1"/>
</dbReference>
<name>A0ABP8JUV5_9ACTN</name>
<comment type="similarity">
    <text evidence="2">Belongs to the GMC oxidoreductase family.</text>
</comment>
<gene>
    <name evidence="6" type="ORF">GCM10023147_30940</name>
</gene>
<comment type="cofactor">
    <cofactor evidence="1">
        <name>FAD</name>
        <dbReference type="ChEBI" id="CHEBI:57692"/>
    </cofactor>
</comment>
<feature type="domain" description="Glucose-methanol-choline oxidoreductase N-terminal" evidence="5">
    <location>
        <begin position="257"/>
        <end position="271"/>
    </location>
</feature>
<keyword evidence="7" id="KW-1185">Reference proteome</keyword>
<keyword evidence="3" id="KW-0285">Flavoprotein</keyword>
<evidence type="ECO:0000256" key="4">
    <source>
        <dbReference type="ARBA" id="ARBA00022827"/>
    </source>
</evidence>
<evidence type="ECO:0000256" key="3">
    <source>
        <dbReference type="ARBA" id="ARBA00022630"/>
    </source>
</evidence>
<dbReference type="Pfam" id="PF00732">
    <property type="entry name" value="GMC_oxred_N"/>
    <property type="match status" value="1"/>
</dbReference>
<dbReference type="PANTHER" id="PTHR11552:SF147">
    <property type="entry name" value="CHOLINE DEHYDROGENASE, MITOCHONDRIAL"/>
    <property type="match status" value="1"/>
</dbReference>
<dbReference type="InterPro" id="IPR012132">
    <property type="entry name" value="GMC_OxRdtase"/>
</dbReference>
<dbReference type="PIRSF" id="PIRSF000137">
    <property type="entry name" value="Alcohol_oxidase"/>
    <property type="match status" value="1"/>
</dbReference>
<dbReference type="InterPro" id="IPR000172">
    <property type="entry name" value="GMC_OxRdtase_N"/>
</dbReference>
<proteinExistence type="inferred from homology"/>
<dbReference type="Pfam" id="PF05199">
    <property type="entry name" value="GMC_oxred_C"/>
    <property type="match status" value="1"/>
</dbReference>
<sequence>MSNTYSPLPEQVDTVVIGGGTGGAAFTGVLATHTDESILLLEAGPDHGPYADGGWPADMLSAKSIPLSHDYDLTTTRTSGAGVLDLPRARILGGCSAHNGCTASVSARYDYDEWAAQGNPSWAANRVAPLLEWVHNRFRVRRYTMDELTPPQRAFVEAGVAAGLPFADDLDTLEAAEGIGPMPVNIVDTVDGSGRRIGVRWNSAFAFLDAVRDRSMIAGESPVDRIDVRDGVAQGVWVTRGGEQSYVAAGRVVVAAGAYHSPALLLASGIGPADELAALGIEVVVDLPGVGRHLLDHECVQLDFAGRAGLLDEIAAMDWDPDEQTVGRARSSVCDGGPYDIHVFMVAGANSGHPGLPPVSLYGGAMRAKSEGTVTLGPDRDVVTPVIEHRYGTAEEDRIVLREALALLERMCAQPGLAEVLGERVVSGSGDPLDDIVNYCHPAGTCKLGPPTDPTAVVGDDGAVHGVSGLYVADASIMPAITRGNINLPTAMIGANIAAQLADVAISDITGG</sequence>
<reference evidence="7" key="1">
    <citation type="journal article" date="2019" name="Int. J. Syst. Evol. Microbiol.">
        <title>The Global Catalogue of Microorganisms (GCM) 10K type strain sequencing project: providing services to taxonomists for standard genome sequencing and annotation.</title>
        <authorList>
            <consortium name="The Broad Institute Genomics Platform"/>
            <consortium name="The Broad Institute Genome Sequencing Center for Infectious Disease"/>
            <person name="Wu L."/>
            <person name="Ma J."/>
        </authorList>
    </citation>
    <scope>NUCLEOTIDE SEQUENCE [LARGE SCALE GENOMIC DNA]</scope>
    <source>
        <strain evidence="7">JCM 17688</strain>
    </source>
</reference>
<dbReference type="InterPro" id="IPR007867">
    <property type="entry name" value="GMC_OxRtase_C"/>
</dbReference>
<dbReference type="Gene3D" id="3.50.50.60">
    <property type="entry name" value="FAD/NAD(P)-binding domain"/>
    <property type="match status" value="1"/>
</dbReference>
<organism evidence="6 7">
    <name type="scientific">Tsukamurella soli</name>
    <dbReference type="NCBI Taxonomy" id="644556"/>
    <lineage>
        <taxon>Bacteria</taxon>
        <taxon>Bacillati</taxon>
        <taxon>Actinomycetota</taxon>
        <taxon>Actinomycetes</taxon>
        <taxon>Mycobacteriales</taxon>
        <taxon>Tsukamurellaceae</taxon>
        <taxon>Tsukamurella</taxon>
    </lineage>
</organism>
<dbReference type="Proteomes" id="UP001500635">
    <property type="component" value="Unassembled WGS sequence"/>
</dbReference>
<keyword evidence="4" id="KW-0274">FAD</keyword>
<evidence type="ECO:0000313" key="6">
    <source>
        <dbReference type="EMBL" id="GAA4396498.1"/>
    </source>
</evidence>